<comment type="caution">
    <text evidence="1">The sequence shown here is derived from an EMBL/GenBank/DDBJ whole genome shotgun (WGS) entry which is preliminary data.</text>
</comment>
<gene>
    <name evidence="1" type="ORF">LCGC14_1162220</name>
</gene>
<name>A0A0F9LXB0_9ZZZZ</name>
<dbReference type="AlphaFoldDB" id="A0A0F9LXB0"/>
<reference evidence="1" key="1">
    <citation type="journal article" date="2015" name="Nature">
        <title>Complex archaea that bridge the gap between prokaryotes and eukaryotes.</title>
        <authorList>
            <person name="Spang A."/>
            <person name="Saw J.H."/>
            <person name="Jorgensen S.L."/>
            <person name="Zaremba-Niedzwiedzka K."/>
            <person name="Martijn J."/>
            <person name="Lind A.E."/>
            <person name="van Eijk R."/>
            <person name="Schleper C."/>
            <person name="Guy L."/>
            <person name="Ettema T.J."/>
        </authorList>
    </citation>
    <scope>NUCLEOTIDE SEQUENCE</scope>
</reference>
<proteinExistence type="predicted"/>
<organism evidence="1">
    <name type="scientific">marine sediment metagenome</name>
    <dbReference type="NCBI Taxonomy" id="412755"/>
    <lineage>
        <taxon>unclassified sequences</taxon>
        <taxon>metagenomes</taxon>
        <taxon>ecological metagenomes</taxon>
    </lineage>
</organism>
<dbReference type="PROSITE" id="PS51257">
    <property type="entry name" value="PROKAR_LIPOPROTEIN"/>
    <property type="match status" value="1"/>
</dbReference>
<evidence type="ECO:0000313" key="1">
    <source>
        <dbReference type="EMBL" id="KKM98013.1"/>
    </source>
</evidence>
<evidence type="ECO:0008006" key="2">
    <source>
        <dbReference type="Google" id="ProtNLM"/>
    </source>
</evidence>
<protein>
    <recommendedName>
        <fullName evidence="2">Lipoprotein</fullName>
    </recommendedName>
</protein>
<accession>A0A0F9LXB0</accession>
<dbReference type="EMBL" id="LAZR01005679">
    <property type="protein sequence ID" value="KKM98013.1"/>
    <property type="molecule type" value="Genomic_DNA"/>
</dbReference>
<sequence>MKKLILIVIVLGFLVAACSGPQRIKLSSCLENRGVKTDCRTFEIEGELDLIPIL</sequence>